<dbReference type="Pfam" id="PF20125">
    <property type="entry name" value="DUF6515"/>
    <property type="match status" value="1"/>
</dbReference>
<gene>
    <name evidence="2" type="ORF">H3N35_02970</name>
</gene>
<dbReference type="RefSeq" id="WP_274052741.1">
    <property type="nucleotide sequence ID" value="NZ_CP059693.1"/>
</dbReference>
<dbReference type="Proteomes" id="UP001215231">
    <property type="component" value="Chromosome"/>
</dbReference>
<reference evidence="2 3" key="1">
    <citation type="journal article" date="2022" name="Mar. Drugs">
        <title>Bioassay-Guided Fractionation Leads to the Detection of Cholic Acid Generated by the Rare Thalassomonas sp.</title>
        <authorList>
            <person name="Pheiffer F."/>
            <person name="Schneider Y.K."/>
            <person name="Hansen E.H."/>
            <person name="Andersen J.H."/>
            <person name="Isaksson J."/>
            <person name="Busche T."/>
            <person name="R C."/>
            <person name="Kalinowski J."/>
            <person name="Zyl L.V."/>
            <person name="Trindade M."/>
        </authorList>
    </citation>
    <scope>NUCLEOTIDE SEQUENCE [LARGE SCALE GENOMIC DNA]</scope>
    <source>
        <strain evidence="2 3">A5K-61T</strain>
    </source>
</reference>
<organism evidence="2 3">
    <name type="scientific">Thalassomonas haliotis</name>
    <dbReference type="NCBI Taxonomy" id="485448"/>
    <lineage>
        <taxon>Bacteria</taxon>
        <taxon>Pseudomonadati</taxon>
        <taxon>Pseudomonadota</taxon>
        <taxon>Gammaproteobacteria</taxon>
        <taxon>Alteromonadales</taxon>
        <taxon>Colwelliaceae</taxon>
        <taxon>Thalassomonas</taxon>
    </lineage>
</organism>
<feature type="signal peptide" evidence="1">
    <location>
        <begin position="1"/>
        <end position="25"/>
    </location>
</feature>
<evidence type="ECO:0000313" key="3">
    <source>
        <dbReference type="Proteomes" id="UP001215231"/>
    </source>
</evidence>
<dbReference type="EMBL" id="CP059693">
    <property type="protein sequence ID" value="WDE12461.1"/>
    <property type="molecule type" value="Genomic_DNA"/>
</dbReference>
<keyword evidence="1" id="KW-0732">Signal</keyword>
<sequence length="219" mass="24494">MKKLTAKVSVMVLSGLVFLLPQALAEQHKHRGKEHHKHSVPVAHKQKYHKVGYKVKALPLGYRKLLVRGVPFYFNAGVFYRTSPSGYVVVQAPLGARINALPLGYISFSLGVNRYFHVNGTYYLKEKNSYVVVEKPEGAATDTRLLAQATPANEAGSPLVVYPNKGQSERQRQQDKFECYQWAVTESGVDPLQSKPAVANRHYQKAYTSCLQGRGYTVN</sequence>
<proteinExistence type="predicted"/>
<accession>A0ABY7VHF4</accession>
<feature type="chain" id="PRO_5045937087" evidence="1">
    <location>
        <begin position="26"/>
        <end position="219"/>
    </location>
</feature>
<name>A0ABY7VHF4_9GAMM</name>
<evidence type="ECO:0000256" key="1">
    <source>
        <dbReference type="SAM" id="SignalP"/>
    </source>
</evidence>
<dbReference type="InterPro" id="IPR045398">
    <property type="entry name" value="DUF6515"/>
</dbReference>
<evidence type="ECO:0000313" key="2">
    <source>
        <dbReference type="EMBL" id="WDE12461.1"/>
    </source>
</evidence>
<protein>
    <submittedName>
        <fullName evidence="2">Uncharacterized protein</fullName>
    </submittedName>
</protein>
<keyword evidence="3" id="KW-1185">Reference proteome</keyword>